<dbReference type="GO" id="GO:0000271">
    <property type="term" value="P:polysaccharide biosynthetic process"/>
    <property type="evidence" value="ECO:0007669"/>
    <property type="project" value="TreeGrafter"/>
</dbReference>
<feature type="transmembrane region" description="Helical" evidence="1">
    <location>
        <begin position="317"/>
        <end position="336"/>
    </location>
</feature>
<organism evidence="3 4">
    <name type="scientific">Escherichia coli (strain ATCC 9637 / CCM 2024 / DSM 1116 / LMG 11080 / NBRC 13500 / NCIMB 8666 / NRRL B-766 / W)</name>
    <dbReference type="NCBI Taxonomy" id="566546"/>
    <lineage>
        <taxon>Bacteria</taxon>
        <taxon>Pseudomonadati</taxon>
        <taxon>Pseudomonadota</taxon>
        <taxon>Gammaproteobacteria</taxon>
        <taxon>Enterobacterales</taxon>
        <taxon>Enterobacteriaceae</taxon>
        <taxon>Escherichia</taxon>
    </lineage>
</organism>
<dbReference type="KEGG" id="elw:ECW_m2538"/>
<gene>
    <name evidence="3" type="ordered locus">ECW_m2538</name>
</gene>
<dbReference type="InterPro" id="IPR050879">
    <property type="entry name" value="Acyltransferase_3"/>
</dbReference>
<keyword evidence="1" id="KW-0472">Membrane</keyword>
<feature type="transmembrane region" description="Helical" evidence="1">
    <location>
        <begin position="348"/>
        <end position="369"/>
    </location>
</feature>
<feature type="transmembrane region" description="Helical" evidence="1">
    <location>
        <begin position="234"/>
        <end position="250"/>
    </location>
</feature>
<proteinExistence type="predicted"/>
<feature type="transmembrane region" description="Helical" evidence="1">
    <location>
        <begin position="196"/>
        <end position="214"/>
    </location>
</feature>
<dbReference type="PATRIC" id="fig|566546.4.peg.2523"/>
<feature type="transmembrane region" description="Helical" evidence="1">
    <location>
        <begin position="130"/>
        <end position="150"/>
    </location>
</feature>
<dbReference type="InterPro" id="IPR002656">
    <property type="entry name" value="Acyl_transf_3_dom"/>
</dbReference>
<dbReference type="Pfam" id="PF01757">
    <property type="entry name" value="Acyl_transf_3"/>
    <property type="match status" value="1"/>
</dbReference>
<accession>A0A0H3EWT2</accession>
<feature type="transmembrane region" description="Helical" evidence="1">
    <location>
        <begin position="162"/>
        <end position="184"/>
    </location>
</feature>
<evidence type="ECO:0000259" key="2">
    <source>
        <dbReference type="Pfam" id="PF01757"/>
    </source>
</evidence>
<feature type="domain" description="Acyltransferase 3" evidence="2">
    <location>
        <begin position="47"/>
        <end position="365"/>
    </location>
</feature>
<keyword evidence="1" id="KW-0812">Transmembrane</keyword>
<dbReference type="AlphaFoldDB" id="A0A0H3EWT2"/>
<keyword evidence="1" id="KW-1133">Transmembrane helix</keyword>
<dbReference type="GO" id="GO:0016747">
    <property type="term" value="F:acyltransferase activity, transferring groups other than amino-acyl groups"/>
    <property type="evidence" value="ECO:0007669"/>
    <property type="project" value="InterPro"/>
</dbReference>
<sequence length="379" mass="43374">MVCIMIFEAQSLYLYFLSLLAVVLCITLLTRYNYFSHINFASNRYFFIDGLRGIAAFSVLINHGAHTIITNGVQPIFIDFTKYSITGNMGSFGVQIFFCITGFLFFDKLIKGNNTFDWNKFYVARIKRLVPLYMLTALLVAILAIILSGSSARLNFVDFSSFLNFFGFGFLGTEIFIGSFNASGLNAVIWTLPYEWRFYLIFPLLSIAIASKRYGMFAISAVMLLAARDFMTEFVLWPYFIVGALGAYIFNKSYVNIDDKYWIFSFISFIAIFVIFCSSADSYGRIRFACISLLFIMVLITKPKIFKIKSLVYLGEASYSLYLLHLPIMAIVMRTINNFYNLSSMSTVNYTILIAFIASLCSVISCICFKNFEWRFIKK</sequence>
<evidence type="ECO:0000313" key="3">
    <source>
        <dbReference type="EMBL" id="ADT75968.1"/>
    </source>
</evidence>
<dbReference type="Proteomes" id="UP000008525">
    <property type="component" value="Chromosome"/>
</dbReference>
<feature type="transmembrane region" description="Helical" evidence="1">
    <location>
        <begin position="286"/>
        <end position="305"/>
    </location>
</feature>
<dbReference type="PANTHER" id="PTHR23028:SF53">
    <property type="entry name" value="ACYL_TRANSF_3 DOMAIN-CONTAINING PROTEIN"/>
    <property type="match status" value="1"/>
</dbReference>
<reference evidence="3 4" key="1">
    <citation type="journal article" date="2011" name="BMC Genomics">
        <title>The genome sequence of E. coli W (ATCC 9637): comparative genome analysis and an improved genome-scale reconstruction of E. coli.</title>
        <authorList>
            <person name="Archer C.T."/>
            <person name="Kim J.F."/>
            <person name="Jeong H."/>
            <person name="Park J.H."/>
            <person name="Vickers C.E."/>
            <person name="Lee S.Y."/>
            <person name="Nielsen L.K."/>
        </authorList>
    </citation>
    <scope>NUCLEOTIDE SEQUENCE [LARGE SCALE GENOMIC DNA]</scope>
    <source>
        <strain evidence="4">ATCC 9637 / CCM 2024 / DSM 1116 / LMG 11080 / NBRC 13500 / NCIMB 8666 / NRRL B-766 / W</strain>
    </source>
</reference>
<feature type="transmembrane region" description="Helical" evidence="1">
    <location>
        <begin position="12"/>
        <end position="34"/>
    </location>
</feature>
<dbReference type="GO" id="GO:0016020">
    <property type="term" value="C:membrane"/>
    <property type="evidence" value="ECO:0007669"/>
    <property type="project" value="TreeGrafter"/>
</dbReference>
<dbReference type="PANTHER" id="PTHR23028">
    <property type="entry name" value="ACETYLTRANSFERASE"/>
    <property type="match status" value="1"/>
</dbReference>
<name>A0A0H3EWT2_ECOLW</name>
<dbReference type="EMBL" id="CP002185">
    <property type="protein sequence ID" value="ADT75968.1"/>
    <property type="molecule type" value="Genomic_DNA"/>
</dbReference>
<feature type="transmembrane region" description="Helical" evidence="1">
    <location>
        <begin position="89"/>
        <end position="110"/>
    </location>
</feature>
<feature type="transmembrane region" description="Helical" evidence="1">
    <location>
        <begin position="262"/>
        <end position="280"/>
    </location>
</feature>
<protein>
    <recommendedName>
        <fullName evidence="2">Acyltransferase 3 domain-containing protein</fullName>
    </recommendedName>
</protein>
<evidence type="ECO:0000256" key="1">
    <source>
        <dbReference type="SAM" id="Phobius"/>
    </source>
</evidence>
<evidence type="ECO:0000313" key="4">
    <source>
        <dbReference type="Proteomes" id="UP000008525"/>
    </source>
</evidence>